<sequence>MSGFWRLLLILLSTVPFWQNRTVGAEDRAHDEFVQLCEDLDKEVQQRFD</sequence>
<evidence type="ECO:0000313" key="1">
    <source>
        <dbReference type="EMBL" id="TWT79669.1"/>
    </source>
</evidence>
<dbReference type="Proteomes" id="UP000315010">
    <property type="component" value="Unassembled WGS sequence"/>
</dbReference>
<keyword evidence="2" id="KW-1185">Reference proteome</keyword>
<organism evidence="1 2">
    <name type="scientific">Novipirellula herctigrandis</name>
    <dbReference type="NCBI Taxonomy" id="2527986"/>
    <lineage>
        <taxon>Bacteria</taxon>
        <taxon>Pseudomonadati</taxon>
        <taxon>Planctomycetota</taxon>
        <taxon>Planctomycetia</taxon>
        <taxon>Pirellulales</taxon>
        <taxon>Pirellulaceae</taxon>
        <taxon>Novipirellula</taxon>
    </lineage>
</organism>
<dbReference type="EMBL" id="SJPJ01000001">
    <property type="protein sequence ID" value="TWT79669.1"/>
    <property type="molecule type" value="Genomic_DNA"/>
</dbReference>
<evidence type="ECO:0000313" key="2">
    <source>
        <dbReference type="Proteomes" id="UP000315010"/>
    </source>
</evidence>
<name>A0A5C5YX83_9BACT</name>
<dbReference type="AlphaFoldDB" id="A0A5C5YX83"/>
<protein>
    <submittedName>
        <fullName evidence="1">Uncharacterized protein</fullName>
    </submittedName>
</protein>
<reference evidence="1 2" key="1">
    <citation type="submission" date="2019-02" db="EMBL/GenBank/DDBJ databases">
        <title>Deep-cultivation of Planctomycetes and their phenomic and genomic characterization uncovers novel biology.</title>
        <authorList>
            <person name="Wiegand S."/>
            <person name="Jogler M."/>
            <person name="Boedeker C."/>
            <person name="Pinto D."/>
            <person name="Vollmers J."/>
            <person name="Rivas-Marin E."/>
            <person name="Kohn T."/>
            <person name="Peeters S.H."/>
            <person name="Heuer A."/>
            <person name="Rast P."/>
            <person name="Oberbeckmann S."/>
            <person name="Bunk B."/>
            <person name="Jeske O."/>
            <person name="Meyerdierks A."/>
            <person name="Storesund J.E."/>
            <person name="Kallscheuer N."/>
            <person name="Luecker S."/>
            <person name="Lage O.M."/>
            <person name="Pohl T."/>
            <person name="Merkel B.J."/>
            <person name="Hornburger P."/>
            <person name="Mueller R.-W."/>
            <person name="Bruemmer F."/>
            <person name="Labrenz M."/>
            <person name="Spormann A.M."/>
            <person name="Op Den Camp H."/>
            <person name="Overmann J."/>
            <person name="Amann R."/>
            <person name="Jetten M.S.M."/>
            <person name="Mascher T."/>
            <person name="Medema M.H."/>
            <person name="Devos D.P."/>
            <person name="Kaster A.-K."/>
            <person name="Ovreas L."/>
            <person name="Rohde M."/>
            <person name="Galperin M.Y."/>
            <person name="Jogler C."/>
        </authorList>
    </citation>
    <scope>NUCLEOTIDE SEQUENCE [LARGE SCALE GENOMIC DNA]</scope>
    <source>
        <strain evidence="1 2">CA13</strain>
    </source>
</reference>
<accession>A0A5C5YX83</accession>
<proteinExistence type="predicted"/>
<gene>
    <name evidence="1" type="ORF">CA13_10750</name>
</gene>
<comment type="caution">
    <text evidence="1">The sequence shown here is derived from an EMBL/GenBank/DDBJ whole genome shotgun (WGS) entry which is preliminary data.</text>
</comment>